<keyword evidence="2" id="KW-1185">Reference proteome</keyword>
<dbReference type="RefSeq" id="WP_150969535.1">
    <property type="nucleotide sequence ID" value="NZ_VZDO01000006.1"/>
</dbReference>
<dbReference type="AlphaFoldDB" id="A0A7V7TWY4"/>
<organism evidence="1 2">
    <name type="scientific">Plantimonas leprariae</name>
    <dbReference type="NCBI Taxonomy" id="2615207"/>
    <lineage>
        <taxon>Bacteria</taxon>
        <taxon>Pseudomonadati</taxon>
        <taxon>Pseudomonadota</taxon>
        <taxon>Alphaproteobacteria</taxon>
        <taxon>Hyphomicrobiales</taxon>
        <taxon>Aurantimonadaceae</taxon>
        <taxon>Plantimonas</taxon>
    </lineage>
</organism>
<gene>
    <name evidence="1" type="ORF">F6X38_09730</name>
</gene>
<dbReference type="EMBL" id="VZDO01000006">
    <property type="protein sequence ID" value="KAB0680080.1"/>
    <property type="molecule type" value="Genomic_DNA"/>
</dbReference>
<comment type="caution">
    <text evidence="1">The sequence shown here is derived from an EMBL/GenBank/DDBJ whole genome shotgun (WGS) entry which is preliminary data.</text>
</comment>
<accession>A0A7V7TWY4</accession>
<sequence>MSNAISNRITKLEERHAARHPTCRVFSTIVRQGHEAEDEAQALTTVGQHPGPDDMIVRRVIVPCPATEAMPADFIPRVTGPRG</sequence>
<evidence type="ECO:0000313" key="1">
    <source>
        <dbReference type="EMBL" id="KAB0680080.1"/>
    </source>
</evidence>
<proteinExistence type="predicted"/>
<dbReference type="Proteomes" id="UP000432089">
    <property type="component" value="Unassembled WGS sequence"/>
</dbReference>
<evidence type="ECO:0000313" key="2">
    <source>
        <dbReference type="Proteomes" id="UP000432089"/>
    </source>
</evidence>
<name>A0A7V7TWY4_9HYPH</name>
<protein>
    <submittedName>
        <fullName evidence="1">Uncharacterized protein</fullName>
    </submittedName>
</protein>
<reference evidence="1 2" key="1">
    <citation type="submission" date="2019-09" db="EMBL/GenBank/DDBJ databases">
        <title>YIM 132180 draft genome.</title>
        <authorList>
            <person name="Zhang K."/>
        </authorList>
    </citation>
    <scope>NUCLEOTIDE SEQUENCE [LARGE SCALE GENOMIC DNA]</scope>
    <source>
        <strain evidence="1 2">YIM 132180</strain>
    </source>
</reference>